<reference evidence="1" key="1">
    <citation type="submission" date="2020-02" db="EMBL/GenBank/DDBJ databases">
        <authorList>
            <person name="Meier V. D."/>
        </authorList>
    </citation>
    <scope>NUCLEOTIDE SEQUENCE</scope>
    <source>
        <strain evidence="1">AVDCRST_MAG84</strain>
    </source>
</reference>
<accession>A0A6J4N0C7</accession>
<evidence type="ECO:0000313" key="1">
    <source>
        <dbReference type="EMBL" id="CAA9373867.1"/>
    </source>
</evidence>
<sequence length="56" mass="6274">MLTQKQQRTAKKLSADRPLKVATYAKNIETPGFFHKLLGFNPEVLSRNPVFGSANN</sequence>
<protein>
    <submittedName>
        <fullName evidence="1">Uncharacterized protein</fullName>
    </submittedName>
</protein>
<name>A0A6J4N0C7_9CYAN</name>
<organism evidence="1">
    <name type="scientific">uncultured Microcoleus sp</name>
    <dbReference type="NCBI Taxonomy" id="259945"/>
    <lineage>
        <taxon>Bacteria</taxon>
        <taxon>Bacillati</taxon>
        <taxon>Cyanobacteriota</taxon>
        <taxon>Cyanophyceae</taxon>
        <taxon>Oscillatoriophycideae</taxon>
        <taxon>Oscillatoriales</taxon>
        <taxon>Microcoleaceae</taxon>
        <taxon>Microcoleus</taxon>
        <taxon>environmental samples</taxon>
    </lineage>
</organism>
<gene>
    <name evidence="1" type="ORF">AVDCRST_MAG84-4547</name>
</gene>
<dbReference type="EMBL" id="CADCTZ010000976">
    <property type="protein sequence ID" value="CAA9373867.1"/>
    <property type="molecule type" value="Genomic_DNA"/>
</dbReference>
<dbReference type="AlphaFoldDB" id="A0A6J4N0C7"/>
<proteinExistence type="predicted"/>